<name>A0ABQ5U4B8_9PROT</name>
<proteinExistence type="predicted"/>
<feature type="compositionally biased region" description="Basic residues" evidence="1">
    <location>
        <begin position="9"/>
        <end position="20"/>
    </location>
</feature>
<evidence type="ECO:0000256" key="1">
    <source>
        <dbReference type="SAM" id="MobiDB-lite"/>
    </source>
</evidence>
<feature type="region of interest" description="Disordered" evidence="1">
    <location>
        <begin position="1"/>
        <end position="32"/>
    </location>
</feature>
<evidence type="ECO:0000313" key="3">
    <source>
        <dbReference type="Proteomes" id="UP001161409"/>
    </source>
</evidence>
<comment type="caution">
    <text evidence="2">The sequence shown here is derived from an EMBL/GenBank/DDBJ whole genome shotgun (WGS) entry which is preliminary data.</text>
</comment>
<sequence>MQPDQGAKGNRKARKAKRGKGGTAQHVTGNRVRSGAGRGFCLCKEGRERPQAEAGWGRRGGEATVIASGGVLRVPPDHGTRTKSRKLVSQCGFDRF</sequence>
<protein>
    <submittedName>
        <fullName evidence="2">Uncharacterized protein</fullName>
    </submittedName>
</protein>
<reference evidence="2" key="1">
    <citation type="journal article" date="2014" name="Int. J. Syst. Evol. Microbiol.">
        <title>Complete genome of a new Firmicutes species belonging to the dominant human colonic microbiota ('Ruminococcus bicirculans') reveals two chromosomes and a selective capacity to utilize plant glucans.</title>
        <authorList>
            <consortium name="NISC Comparative Sequencing Program"/>
            <person name="Wegmann U."/>
            <person name="Louis P."/>
            <person name="Goesmann A."/>
            <person name="Henrissat B."/>
            <person name="Duncan S.H."/>
            <person name="Flint H.J."/>
        </authorList>
    </citation>
    <scope>NUCLEOTIDE SEQUENCE</scope>
    <source>
        <strain evidence="2">NBRC 103408</strain>
    </source>
</reference>
<organism evidence="2 3">
    <name type="scientific">Sneathiella chinensis</name>
    <dbReference type="NCBI Taxonomy" id="349750"/>
    <lineage>
        <taxon>Bacteria</taxon>
        <taxon>Pseudomonadati</taxon>
        <taxon>Pseudomonadota</taxon>
        <taxon>Alphaproteobacteria</taxon>
        <taxon>Sneathiellales</taxon>
        <taxon>Sneathiellaceae</taxon>
        <taxon>Sneathiella</taxon>
    </lineage>
</organism>
<dbReference type="Proteomes" id="UP001161409">
    <property type="component" value="Unassembled WGS sequence"/>
</dbReference>
<reference evidence="2" key="2">
    <citation type="submission" date="2023-01" db="EMBL/GenBank/DDBJ databases">
        <title>Draft genome sequence of Sneathiella chinensis strain NBRC 103408.</title>
        <authorList>
            <person name="Sun Q."/>
            <person name="Mori K."/>
        </authorList>
    </citation>
    <scope>NUCLEOTIDE SEQUENCE</scope>
    <source>
        <strain evidence="2">NBRC 103408</strain>
    </source>
</reference>
<keyword evidence="3" id="KW-1185">Reference proteome</keyword>
<accession>A0ABQ5U4B8</accession>
<gene>
    <name evidence="2" type="ORF">GCM10007924_17360</name>
</gene>
<dbReference type="EMBL" id="BSNF01000006">
    <property type="protein sequence ID" value="GLQ06515.1"/>
    <property type="molecule type" value="Genomic_DNA"/>
</dbReference>
<evidence type="ECO:0000313" key="2">
    <source>
        <dbReference type="EMBL" id="GLQ06515.1"/>
    </source>
</evidence>